<proteinExistence type="predicted"/>
<organism evidence="1 2">
    <name type="scientific">Mucilaginibacter lappiensis</name>
    <dbReference type="NCBI Taxonomy" id="354630"/>
    <lineage>
        <taxon>Bacteria</taxon>
        <taxon>Pseudomonadati</taxon>
        <taxon>Bacteroidota</taxon>
        <taxon>Sphingobacteriia</taxon>
        <taxon>Sphingobacteriales</taxon>
        <taxon>Sphingobacteriaceae</taxon>
        <taxon>Mucilaginibacter</taxon>
    </lineage>
</organism>
<reference evidence="1 2" key="1">
    <citation type="submission" date="2020-08" db="EMBL/GenBank/DDBJ databases">
        <title>Genomic Encyclopedia of Type Strains, Phase IV (KMG-V): Genome sequencing to study the core and pangenomes of soil and plant-associated prokaryotes.</title>
        <authorList>
            <person name="Whitman W."/>
        </authorList>
    </citation>
    <scope>NUCLEOTIDE SEQUENCE [LARGE SCALE GENOMIC DNA]</scope>
    <source>
        <strain evidence="1 2">MP601</strain>
    </source>
</reference>
<accession>A0A841J6Y8</accession>
<feature type="non-terminal residue" evidence="1">
    <location>
        <position position="41"/>
    </location>
</feature>
<name>A0A841J6Y8_9SPHI</name>
<dbReference type="AlphaFoldDB" id="A0A841J6Y8"/>
<dbReference type="EMBL" id="JACHCA010000002">
    <property type="protein sequence ID" value="MBB6126949.1"/>
    <property type="molecule type" value="Genomic_DNA"/>
</dbReference>
<gene>
    <name evidence="1" type="ORF">HDF22_001054</name>
</gene>
<evidence type="ECO:0000313" key="1">
    <source>
        <dbReference type="EMBL" id="MBB6126949.1"/>
    </source>
</evidence>
<dbReference type="Proteomes" id="UP000548326">
    <property type="component" value="Unassembled WGS sequence"/>
</dbReference>
<evidence type="ECO:0000313" key="2">
    <source>
        <dbReference type="Proteomes" id="UP000548326"/>
    </source>
</evidence>
<comment type="caution">
    <text evidence="1">The sequence shown here is derived from an EMBL/GenBank/DDBJ whole genome shotgun (WGS) entry which is preliminary data.</text>
</comment>
<protein>
    <submittedName>
        <fullName evidence="1">Uncharacterized protein</fullName>
    </submittedName>
</protein>
<sequence length="41" mass="4523">MAVQFPPVGATVWTQVSYKSATLARWKSPSIRILILKGHLA</sequence>